<dbReference type="EMBL" id="QJKJ01003989">
    <property type="protein sequence ID" value="RDX96023.1"/>
    <property type="molecule type" value="Genomic_DNA"/>
</dbReference>
<evidence type="ECO:0000313" key="1">
    <source>
        <dbReference type="EMBL" id="RDX96023.1"/>
    </source>
</evidence>
<evidence type="ECO:0000313" key="2">
    <source>
        <dbReference type="Proteomes" id="UP000257109"/>
    </source>
</evidence>
<proteinExistence type="predicted"/>
<dbReference type="Proteomes" id="UP000257109">
    <property type="component" value="Unassembled WGS sequence"/>
</dbReference>
<feature type="non-terminal residue" evidence="1">
    <location>
        <position position="1"/>
    </location>
</feature>
<dbReference type="AlphaFoldDB" id="A0A371GZY7"/>
<keyword evidence="2" id="KW-1185">Reference proteome</keyword>
<accession>A0A371GZY7</accession>
<organism evidence="1 2">
    <name type="scientific">Mucuna pruriens</name>
    <name type="common">Velvet bean</name>
    <name type="synonym">Dolichos pruriens</name>
    <dbReference type="NCBI Taxonomy" id="157652"/>
    <lineage>
        <taxon>Eukaryota</taxon>
        <taxon>Viridiplantae</taxon>
        <taxon>Streptophyta</taxon>
        <taxon>Embryophyta</taxon>
        <taxon>Tracheophyta</taxon>
        <taxon>Spermatophyta</taxon>
        <taxon>Magnoliopsida</taxon>
        <taxon>eudicotyledons</taxon>
        <taxon>Gunneridae</taxon>
        <taxon>Pentapetalae</taxon>
        <taxon>rosids</taxon>
        <taxon>fabids</taxon>
        <taxon>Fabales</taxon>
        <taxon>Fabaceae</taxon>
        <taxon>Papilionoideae</taxon>
        <taxon>50 kb inversion clade</taxon>
        <taxon>NPAAA clade</taxon>
        <taxon>indigoferoid/millettioid clade</taxon>
        <taxon>Phaseoleae</taxon>
        <taxon>Mucuna</taxon>
    </lineage>
</organism>
<gene>
    <name evidence="1" type="ORF">CR513_21371</name>
</gene>
<sequence>MTLKKRDAKDFLCLNNGESNVCSSLYLSQHYFCGRSFGQNKIDGKGCDQFPMMTANGSYSVPLKMQPVATQTLVLRPFDRLNTILKHREIKRSEVRMEVNERNS</sequence>
<protein>
    <submittedName>
        <fullName evidence="1">Uncharacterized protein</fullName>
    </submittedName>
</protein>
<comment type="caution">
    <text evidence="1">The sequence shown here is derived from an EMBL/GenBank/DDBJ whole genome shotgun (WGS) entry which is preliminary data.</text>
</comment>
<reference evidence="1" key="1">
    <citation type="submission" date="2018-05" db="EMBL/GenBank/DDBJ databases">
        <title>Draft genome of Mucuna pruriens seed.</title>
        <authorList>
            <person name="Nnadi N.E."/>
            <person name="Vos R."/>
            <person name="Hasami M.H."/>
            <person name="Devisetty U.K."/>
            <person name="Aguiy J.C."/>
        </authorList>
    </citation>
    <scope>NUCLEOTIDE SEQUENCE [LARGE SCALE GENOMIC DNA]</scope>
    <source>
        <strain evidence="1">JCA_2017</strain>
    </source>
</reference>
<name>A0A371GZY7_MUCPR</name>